<evidence type="ECO:0000259" key="2">
    <source>
        <dbReference type="PROSITE" id="PS50090"/>
    </source>
</evidence>
<proteinExistence type="predicted"/>
<dbReference type="PROSITE" id="PS50090">
    <property type="entry name" value="MYB_LIKE"/>
    <property type="match status" value="1"/>
</dbReference>
<dbReference type="KEGG" id="slb:AWJ20_4799"/>
<dbReference type="InterPro" id="IPR001005">
    <property type="entry name" value="SANT/Myb"/>
</dbReference>
<evidence type="ECO:0000313" key="3">
    <source>
        <dbReference type="EMBL" id="ANB13850.1"/>
    </source>
</evidence>
<dbReference type="Proteomes" id="UP000189580">
    <property type="component" value="Chromosome d"/>
</dbReference>
<organism evidence="3 4">
    <name type="scientific">Sugiyamaella lignohabitans</name>
    <dbReference type="NCBI Taxonomy" id="796027"/>
    <lineage>
        <taxon>Eukaryota</taxon>
        <taxon>Fungi</taxon>
        <taxon>Dikarya</taxon>
        <taxon>Ascomycota</taxon>
        <taxon>Saccharomycotina</taxon>
        <taxon>Dipodascomycetes</taxon>
        <taxon>Dipodascales</taxon>
        <taxon>Trichomonascaceae</taxon>
        <taxon>Sugiyamaella</taxon>
    </lineage>
</organism>
<dbReference type="SUPFAM" id="SSF46689">
    <property type="entry name" value="Homeodomain-like"/>
    <property type="match status" value="1"/>
</dbReference>
<keyword evidence="4" id="KW-1185">Reference proteome</keyword>
<dbReference type="EMBL" id="CP014502">
    <property type="protein sequence ID" value="ANB13850.1"/>
    <property type="molecule type" value="Genomic_DNA"/>
</dbReference>
<feature type="region of interest" description="Disordered" evidence="1">
    <location>
        <begin position="1"/>
        <end position="166"/>
    </location>
</feature>
<dbReference type="GeneID" id="30036969"/>
<reference evidence="3 4" key="1">
    <citation type="submission" date="2016-02" db="EMBL/GenBank/DDBJ databases">
        <title>Complete genome sequence and transcriptome regulation of the pentose utilising yeast Sugiyamaella lignohabitans.</title>
        <authorList>
            <person name="Bellasio M."/>
            <person name="Peymann A."/>
            <person name="Valli M."/>
            <person name="Sipitzky M."/>
            <person name="Graf A."/>
            <person name="Sauer M."/>
            <person name="Marx H."/>
            <person name="Mattanovich D."/>
        </authorList>
    </citation>
    <scope>NUCLEOTIDE SEQUENCE [LARGE SCALE GENOMIC DNA]</scope>
    <source>
        <strain evidence="3 4">CBS 10342</strain>
    </source>
</reference>
<evidence type="ECO:0000313" key="4">
    <source>
        <dbReference type="Proteomes" id="UP000189580"/>
    </source>
</evidence>
<feature type="compositionally biased region" description="Polar residues" evidence="1">
    <location>
        <begin position="53"/>
        <end position="89"/>
    </location>
</feature>
<dbReference type="RefSeq" id="XP_018736327.1">
    <property type="nucleotide sequence ID" value="XM_018881893.1"/>
</dbReference>
<evidence type="ECO:0000256" key="1">
    <source>
        <dbReference type="SAM" id="MobiDB-lite"/>
    </source>
</evidence>
<feature type="domain" description="Myb-like" evidence="2">
    <location>
        <begin position="160"/>
        <end position="212"/>
    </location>
</feature>
<accession>A0A167EAV3</accession>
<name>A0A167EAV3_9ASCO</name>
<sequence>MNIAEILNDDGEERIHNNASSRSTSPRSGSPVKRPRNSSDIEGGSDPKRLADGSTSTLKSDSTPLQQSPSAAGPSESGNSNLNTRNSTGGLPRDIEPEPTAASSTIASGSSSSLASIPGPSIGSSVVKSEPTTEGAPVATVSGGESEGTPAADKKGKSKRSKAKNSTWAIEDDRKLVDLVMSTLPTQDFAEYARVLNKRDAQTIRYRWKVILRRAKGEGL</sequence>
<protein>
    <recommendedName>
        <fullName evidence="2">Myb-like domain-containing protein</fullName>
    </recommendedName>
</protein>
<dbReference type="AlphaFoldDB" id="A0A167EAV3"/>
<feature type="compositionally biased region" description="Low complexity" evidence="1">
    <location>
        <begin position="99"/>
        <end position="125"/>
    </location>
</feature>
<gene>
    <name evidence="3" type="ORF">AWJ20_4799</name>
</gene>
<feature type="compositionally biased region" description="Low complexity" evidence="1">
    <location>
        <begin position="20"/>
        <end position="31"/>
    </location>
</feature>
<dbReference type="InterPro" id="IPR009057">
    <property type="entry name" value="Homeodomain-like_sf"/>
</dbReference>
<dbReference type="OrthoDB" id="5334491at2759"/>